<dbReference type="InterPro" id="IPR032859">
    <property type="entry name" value="KH_dom-like"/>
</dbReference>
<evidence type="ECO:0000256" key="3">
    <source>
        <dbReference type="ARBA" id="ARBA00022679"/>
    </source>
</evidence>
<feature type="domain" description="GTPase Der C-terminal KH-domain-like" evidence="14">
    <location>
        <begin position="286"/>
        <end position="363"/>
    </location>
</feature>
<dbReference type="GO" id="GO:0008654">
    <property type="term" value="P:phospholipid biosynthetic process"/>
    <property type="evidence" value="ECO:0007669"/>
    <property type="project" value="UniProtKB-KW"/>
</dbReference>
<dbReference type="SMART" id="SM01207">
    <property type="entry name" value="G3P_acyltransf"/>
    <property type="match status" value="1"/>
</dbReference>
<dbReference type="GO" id="GO:0043772">
    <property type="term" value="F:acyl-phosphate glycerol-3-phosphate acyltransferase activity"/>
    <property type="evidence" value="ECO:0007669"/>
    <property type="project" value="InterPro"/>
</dbReference>
<feature type="transmembrane region" description="Helical" evidence="12">
    <location>
        <begin position="444"/>
        <end position="468"/>
    </location>
</feature>
<dbReference type="PANTHER" id="PTHR43834">
    <property type="entry name" value="GTPASE DER"/>
    <property type="match status" value="1"/>
</dbReference>
<evidence type="ECO:0000256" key="2">
    <source>
        <dbReference type="ARBA" id="ARBA00022516"/>
    </source>
</evidence>
<accession>A0AA35T2D8</accession>
<dbReference type="GO" id="GO:0043022">
    <property type="term" value="F:ribosome binding"/>
    <property type="evidence" value="ECO:0007669"/>
    <property type="project" value="TreeGrafter"/>
</dbReference>
<keyword evidence="16" id="KW-1185">Reference proteome</keyword>
<keyword evidence="6 12" id="KW-1133">Transmembrane helix</keyword>
<keyword evidence="7" id="KW-0443">Lipid metabolism</keyword>
<sequence>MAMSDADVIILMTDVADGVTPTDAIAANRLRTTDKPVVLAVNKVDNDNRELNTPEFYQLGMGDPSPVSAYHNYGIYELMQRVLSHLPPIETQDDGIVDEWDEFGEEDEPPALNELEDAPPQAELNLAIVGRTNVGKSAILNAILGQERSIVSPIAGTTRDAIDTQFTYRAREIVAIDTAGMRRRGQVERGIEKYSVIRAVGAVDRSDISLIVMGRGVIVVVNKWDLREDQDRYARAEAEAEVRERLHFMSYVPVCFTSALLRRGIGGLMDTAMDLWDERRRIVANRDLQFMLADAMSEHNPPLVKRNRGVHARINRIRQVGINPPTFLFTVNSPRLIHYTYKRYLENRIRDAFGFDRTHLRLWLPLPYLTGSLSWGYMLLRWRLGMDVRDFGSGRTGMSNVLPHGRWQSGRRSAGTGREVVAALIALVGHNWPVFLGFRGGRGILTALGGLSMMTPVPAVVATVIFLLTVFGSRYISLGSIVGVLAGAATLIGLALVGWYSSTYILFAGVAAIMIIWQHRDNIQRLIHGKERRMGAPATPLE</sequence>
<dbReference type="Pfam" id="PF14714">
    <property type="entry name" value="KH_dom-like"/>
    <property type="match status" value="1"/>
</dbReference>
<dbReference type="SUPFAM" id="SSF52540">
    <property type="entry name" value="P-loop containing nucleoside triphosphate hydrolases"/>
    <property type="match status" value="2"/>
</dbReference>
<evidence type="ECO:0000256" key="4">
    <source>
        <dbReference type="ARBA" id="ARBA00022692"/>
    </source>
</evidence>
<keyword evidence="8" id="KW-0342">GTP-binding</keyword>
<dbReference type="PANTHER" id="PTHR43834:SF6">
    <property type="entry name" value="GTPASE DER"/>
    <property type="match status" value="1"/>
</dbReference>
<dbReference type="Gene3D" id="3.40.50.300">
    <property type="entry name" value="P-loop containing nucleotide triphosphate hydrolases"/>
    <property type="match status" value="2"/>
</dbReference>
<keyword evidence="2" id="KW-0444">Lipid biosynthesis</keyword>
<evidence type="ECO:0000256" key="9">
    <source>
        <dbReference type="ARBA" id="ARBA00023136"/>
    </source>
</evidence>
<protein>
    <submittedName>
        <fullName evidence="15">GTPase Der</fullName>
    </submittedName>
</protein>
<feature type="transmembrane region" description="Helical" evidence="12">
    <location>
        <begin position="499"/>
        <end position="517"/>
    </location>
</feature>
<evidence type="ECO:0000256" key="5">
    <source>
        <dbReference type="ARBA" id="ARBA00022741"/>
    </source>
</evidence>
<evidence type="ECO:0000313" key="15">
    <source>
        <dbReference type="EMBL" id="CAI8040213.1"/>
    </source>
</evidence>
<dbReference type="InterPro" id="IPR005225">
    <property type="entry name" value="Small_GTP-bd"/>
</dbReference>
<dbReference type="GO" id="GO:0005525">
    <property type="term" value="F:GTP binding"/>
    <property type="evidence" value="ECO:0007669"/>
    <property type="project" value="UniProtKB-KW"/>
</dbReference>
<keyword evidence="4 12" id="KW-0812">Transmembrane</keyword>
<keyword evidence="9 12" id="KW-0472">Membrane</keyword>
<evidence type="ECO:0000256" key="1">
    <source>
        <dbReference type="ARBA" id="ARBA00022475"/>
    </source>
</evidence>
<reference evidence="15" key="1">
    <citation type="submission" date="2023-03" db="EMBL/GenBank/DDBJ databases">
        <authorList>
            <person name="Steffen K."/>
            <person name="Cardenas P."/>
        </authorList>
    </citation>
    <scope>NUCLEOTIDE SEQUENCE</scope>
</reference>
<evidence type="ECO:0000256" key="6">
    <source>
        <dbReference type="ARBA" id="ARBA00022989"/>
    </source>
</evidence>
<name>A0AA35T2D8_GEOBA</name>
<keyword evidence="11" id="KW-1208">Phospholipid metabolism</keyword>
<dbReference type="Proteomes" id="UP001174909">
    <property type="component" value="Unassembled WGS sequence"/>
</dbReference>
<evidence type="ECO:0000256" key="8">
    <source>
        <dbReference type="ARBA" id="ARBA00023134"/>
    </source>
</evidence>
<dbReference type="InterPro" id="IPR006073">
    <property type="entry name" value="GTP-bd"/>
</dbReference>
<dbReference type="Gene3D" id="3.30.300.20">
    <property type="match status" value="1"/>
</dbReference>
<feature type="domain" description="G" evidence="13">
    <location>
        <begin position="126"/>
        <end position="214"/>
    </location>
</feature>
<keyword evidence="5" id="KW-0547">Nucleotide-binding</keyword>
<dbReference type="InterPro" id="IPR003811">
    <property type="entry name" value="G3P_acylTferase_PlsY"/>
</dbReference>
<evidence type="ECO:0000256" key="10">
    <source>
        <dbReference type="ARBA" id="ARBA00023209"/>
    </source>
</evidence>
<evidence type="ECO:0000313" key="16">
    <source>
        <dbReference type="Proteomes" id="UP001174909"/>
    </source>
</evidence>
<dbReference type="Pfam" id="PF02660">
    <property type="entry name" value="G3P_acyltransf"/>
    <property type="match status" value="1"/>
</dbReference>
<keyword evidence="1" id="KW-1003">Cell membrane</keyword>
<dbReference type="InterPro" id="IPR015946">
    <property type="entry name" value="KH_dom-like_a/b"/>
</dbReference>
<evidence type="ECO:0000259" key="14">
    <source>
        <dbReference type="Pfam" id="PF14714"/>
    </source>
</evidence>
<dbReference type="GO" id="GO:0005886">
    <property type="term" value="C:plasma membrane"/>
    <property type="evidence" value="ECO:0007669"/>
    <property type="project" value="InterPro"/>
</dbReference>
<gene>
    <name evidence="15" type="ORF">GBAR_LOCUS22412</name>
</gene>
<dbReference type="EMBL" id="CASHTH010003090">
    <property type="protein sequence ID" value="CAI8040213.1"/>
    <property type="molecule type" value="Genomic_DNA"/>
</dbReference>
<dbReference type="InterPro" id="IPR027417">
    <property type="entry name" value="P-loop_NTPase"/>
</dbReference>
<evidence type="ECO:0000256" key="7">
    <source>
        <dbReference type="ARBA" id="ARBA00023098"/>
    </source>
</evidence>
<keyword evidence="10" id="KW-0594">Phospholipid biosynthesis</keyword>
<feature type="transmembrane region" description="Helical" evidence="12">
    <location>
        <begin position="475"/>
        <end position="493"/>
    </location>
</feature>
<proteinExistence type="inferred from homology"/>
<evidence type="ECO:0000256" key="12">
    <source>
        <dbReference type="SAM" id="Phobius"/>
    </source>
</evidence>
<evidence type="ECO:0000259" key="13">
    <source>
        <dbReference type="Pfam" id="PF01926"/>
    </source>
</evidence>
<keyword evidence="3" id="KW-0808">Transferase</keyword>
<dbReference type="Pfam" id="PF01926">
    <property type="entry name" value="MMR_HSR1"/>
    <property type="match status" value="1"/>
</dbReference>
<organism evidence="15 16">
    <name type="scientific">Geodia barretti</name>
    <name type="common">Barrett's horny sponge</name>
    <dbReference type="NCBI Taxonomy" id="519541"/>
    <lineage>
        <taxon>Eukaryota</taxon>
        <taxon>Metazoa</taxon>
        <taxon>Porifera</taxon>
        <taxon>Demospongiae</taxon>
        <taxon>Heteroscleromorpha</taxon>
        <taxon>Tetractinellida</taxon>
        <taxon>Astrophorina</taxon>
        <taxon>Geodiidae</taxon>
        <taxon>Geodia</taxon>
    </lineage>
</organism>
<evidence type="ECO:0000256" key="11">
    <source>
        <dbReference type="ARBA" id="ARBA00023264"/>
    </source>
</evidence>
<comment type="caution">
    <text evidence="15">The sequence shown here is derived from an EMBL/GenBank/DDBJ whole genome shotgun (WGS) entry which is preliminary data.</text>
</comment>
<dbReference type="HAMAP" id="MF_01043">
    <property type="entry name" value="PlsY"/>
    <property type="match status" value="1"/>
</dbReference>
<dbReference type="NCBIfam" id="TIGR00231">
    <property type="entry name" value="small_GTP"/>
    <property type="match status" value="1"/>
</dbReference>
<dbReference type="AlphaFoldDB" id="A0AA35T2D8"/>
<dbReference type="CDD" id="cd01895">
    <property type="entry name" value="EngA2"/>
    <property type="match status" value="1"/>
</dbReference>